<evidence type="ECO:0000313" key="1">
    <source>
        <dbReference type="EMBL" id="CAG6643571.1"/>
    </source>
</evidence>
<dbReference type="EMBL" id="HBUF01362907">
    <property type="protein sequence ID" value="CAG6721896.1"/>
    <property type="molecule type" value="Transcribed_RNA"/>
</dbReference>
<protein>
    <submittedName>
        <fullName evidence="1">Uncharacterized protein</fullName>
    </submittedName>
</protein>
<name>A0A8D8R677_9HEMI</name>
<reference evidence="1" key="1">
    <citation type="submission" date="2021-05" db="EMBL/GenBank/DDBJ databases">
        <authorList>
            <person name="Alioto T."/>
            <person name="Alioto T."/>
            <person name="Gomez Garrido J."/>
        </authorList>
    </citation>
    <scope>NUCLEOTIDE SEQUENCE</scope>
</reference>
<proteinExistence type="predicted"/>
<sequence length="111" mass="12998">MGSFVLEEDVWQNMKTLFLTTLRTHRHILEEVMIQTTDMPGATTIGRPLQPSRHLIAFLQHRNRFPSPLSFTPQQRVFLTINCMPKTCPSHQHKVLFSIKTTFTQLPLRRQ</sequence>
<accession>A0A8D8R677</accession>
<dbReference type="AlphaFoldDB" id="A0A8D8R677"/>
<organism evidence="1">
    <name type="scientific">Cacopsylla melanoneura</name>
    <dbReference type="NCBI Taxonomy" id="428564"/>
    <lineage>
        <taxon>Eukaryota</taxon>
        <taxon>Metazoa</taxon>
        <taxon>Ecdysozoa</taxon>
        <taxon>Arthropoda</taxon>
        <taxon>Hexapoda</taxon>
        <taxon>Insecta</taxon>
        <taxon>Pterygota</taxon>
        <taxon>Neoptera</taxon>
        <taxon>Paraneoptera</taxon>
        <taxon>Hemiptera</taxon>
        <taxon>Sternorrhyncha</taxon>
        <taxon>Psylloidea</taxon>
        <taxon>Psyllidae</taxon>
        <taxon>Psyllinae</taxon>
        <taxon>Cacopsylla</taxon>
    </lineage>
</organism>
<dbReference type="EMBL" id="HBUF01127773">
    <property type="protein sequence ID" value="CAG6643571.1"/>
    <property type="molecule type" value="Transcribed_RNA"/>
</dbReference>
<dbReference type="EMBL" id="HBUF01512110">
    <property type="protein sequence ID" value="CAG6746896.1"/>
    <property type="molecule type" value="Transcribed_RNA"/>
</dbReference>
<dbReference type="EMBL" id="HBUF01185152">
    <property type="protein sequence ID" value="CAG6656495.1"/>
    <property type="molecule type" value="Transcribed_RNA"/>
</dbReference>